<dbReference type="RefSeq" id="WP_141377894.1">
    <property type="nucleotide sequence ID" value="NZ_BAPL01000007.1"/>
</dbReference>
<dbReference type="AlphaFoldDB" id="A0A4Y3TUJ2"/>
<gene>
    <name evidence="2" type="ORF">APE01nite_23980</name>
</gene>
<proteinExistence type="predicted"/>
<evidence type="ECO:0000313" key="2">
    <source>
        <dbReference type="EMBL" id="GEB86601.1"/>
    </source>
</evidence>
<comment type="caution">
    <text evidence="2">The sequence shown here is derived from an EMBL/GenBank/DDBJ whole genome shotgun (WGS) entry which is preliminary data.</text>
</comment>
<accession>A0A4Y3TUJ2</accession>
<feature type="region of interest" description="Disordered" evidence="1">
    <location>
        <begin position="1"/>
        <end position="28"/>
    </location>
</feature>
<dbReference type="EMBL" id="BJMV01000019">
    <property type="protein sequence ID" value="GEB86601.1"/>
    <property type="molecule type" value="Genomic_DNA"/>
</dbReference>
<protein>
    <submittedName>
        <fullName evidence="2">Uncharacterized protein</fullName>
    </submittedName>
</protein>
<dbReference type="Proteomes" id="UP000317730">
    <property type="component" value="Unassembled WGS sequence"/>
</dbReference>
<sequence>MTVTITTSRNDSGEAQNAEQSSELSTPVRRLGREKLSERTIETVLQLTPDAETVAATLRAAGLRFSRKAETVRREAARTVRAEAKGFDFSVFEDFAELQEQARLSLQHAVETFLDLLAQAEDERFQIEQITQNTTVEQRLGDPAFRARREAAALILYQVWHGGHWIAGAWEAFDKVFDAYRKANPAPPPALASNDTAPARQDLVARKIVSLDAWKSADR</sequence>
<dbReference type="OrthoDB" id="7218800at2"/>
<reference evidence="2 3" key="1">
    <citation type="submission" date="2019-06" db="EMBL/GenBank/DDBJ databases">
        <title>Whole genome shotgun sequence of Acetobacter peroxydans NBRC 13755.</title>
        <authorList>
            <person name="Hosoyama A."/>
            <person name="Uohara A."/>
            <person name="Ohji S."/>
            <person name="Ichikawa N."/>
        </authorList>
    </citation>
    <scope>NUCLEOTIDE SEQUENCE [LARGE SCALE GENOMIC DNA]</scope>
    <source>
        <strain evidence="2 3">NBRC 13755</strain>
    </source>
</reference>
<name>A0A4Y3TUJ2_9PROT</name>
<keyword evidence="3" id="KW-1185">Reference proteome</keyword>
<feature type="compositionally biased region" description="Polar residues" evidence="1">
    <location>
        <begin position="1"/>
        <end position="25"/>
    </location>
</feature>
<evidence type="ECO:0000256" key="1">
    <source>
        <dbReference type="SAM" id="MobiDB-lite"/>
    </source>
</evidence>
<evidence type="ECO:0000313" key="3">
    <source>
        <dbReference type="Proteomes" id="UP000317730"/>
    </source>
</evidence>
<organism evidence="2 3">
    <name type="scientific">Acetobacter peroxydans</name>
    <dbReference type="NCBI Taxonomy" id="104098"/>
    <lineage>
        <taxon>Bacteria</taxon>
        <taxon>Pseudomonadati</taxon>
        <taxon>Pseudomonadota</taxon>
        <taxon>Alphaproteobacteria</taxon>
        <taxon>Acetobacterales</taxon>
        <taxon>Acetobacteraceae</taxon>
        <taxon>Acetobacter</taxon>
    </lineage>
</organism>